<organism evidence="1 2">
    <name type="scientific">Pseudoduganella namucuonensis</name>
    <dbReference type="NCBI Taxonomy" id="1035707"/>
    <lineage>
        <taxon>Bacteria</taxon>
        <taxon>Pseudomonadati</taxon>
        <taxon>Pseudomonadota</taxon>
        <taxon>Betaproteobacteria</taxon>
        <taxon>Burkholderiales</taxon>
        <taxon>Oxalobacteraceae</taxon>
        <taxon>Telluria group</taxon>
        <taxon>Pseudoduganella</taxon>
    </lineage>
</organism>
<gene>
    <name evidence="1" type="ORF">SAMN05216552_102057</name>
</gene>
<keyword evidence="2" id="KW-1185">Reference proteome</keyword>
<name>A0A1I7KW39_9BURK</name>
<evidence type="ECO:0000313" key="1">
    <source>
        <dbReference type="EMBL" id="SFV01635.1"/>
    </source>
</evidence>
<protein>
    <submittedName>
        <fullName evidence="1">Uncharacterized protein</fullName>
    </submittedName>
</protein>
<evidence type="ECO:0000313" key="2">
    <source>
        <dbReference type="Proteomes" id="UP000199391"/>
    </source>
</evidence>
<sequence>MKLFEPGREIWEKGHEIRIGYIVPGDCKDIPEFVAFNEEQRSTLLQNQAKQLASSLIKADKSTTNTDEDRYCIYGDGYTLQEKRANLKLDVKGTGADERKTKSATIITGPEEHWYLSTEARLNSLKELTYDKATKSITEKKKSGNMYLGLNYMVGDILTDHGLTSLKNFGVKLMVNAHDKPLDSIGLGVSYQLKSNVLGTNLPVSYAVFGGYFRQKGQNGAASSGAWAWGLSYNFVSGENPKETEAKDSAAKK</sequence>
<proteinExistence type="predicted"/>
<accession>A0A1I7KW39</accession>
<reference evidence="2" key="1">
    <citation type="submission" date="2016-10" db="EMBL/GenBank/DDBJ databases">
        <authorList>
            <person name="Varghese N."/>
            <person name="Submissions S."/>
        </authorList>
    </citation>
    <scope>NUCLEOTIDE SEQUENCE [LARGE SCALE GENOMIC DNA]</scope>
    <source>
        <strain evidence="2">CGMCC 1.11014</strain>
    </source>
</reference>
<dbReference type="EMBL" id="FPBO01000020">
    <property type="protein sequence ID" value="SFV01635.1"/>
    <property type="molecule type" value="Genomic_DNA"/>
</dbReference>
<dbReference type="Proteomes" id="UP000199391">
    <property type="component" value="Unassembled WGS sequence"/>
</dbReference>
<dbReference type="AlphaFoldDB" id="A0A1I7KW39"/>